<gene>
    <name evidence="1" type="ORF">LCGC14_2084360</name>
</gene>
<organism evidence="1">
    <name type="scientific">marine sediment metagenome</name>
    <dbReference type="NCBI Taxonomy" id="412755"/>
    <lineage>
        <taxon>unclassified sequences</taxon>
        <taxon>metagenomes</taxon>
        <taxon>ecological metagenomes</taxon>
    </lineage>
</organism>
<feature type="non-terminal residue" evidence="1">
    <location>
        <position position="1"/>
    </location>
</feature>
<evidence type="ECO:0000313" key="1">
    <source>
        <dbReference type="EMBL" id="KKL72490.1"/>
    </source>
</evidence>
<dbReference type="AlphaFoldDB" id="A0A0F9GSY5"/>
<sequence>TVWQDFEEQKPLTKTEAISIIGSGYMEESPDFDNFMTDGHFDLEAYQKEVDKIAEEVYNKFAERANNTLFKFCYSDNEGPYESMLEHGHLFEKLKHLQISHH</sequence>
<name>A0A0F9GSY5_9ZZZZ</name>
<protein>
    <submittedName>
        <fullName evidence="1">Uncharacterized protein</fullName>
    </submittedName>
</protein>
<accession>A0A0F9GSY5</accession>
<reference evidence="1" key="1">
    <citation type="journal article" date="2015" name="Nature">
        <title>Complex archaea that bridge the gap between prokaryotes and eukaryotes.</title>
        <authorList>
            <person name="Spang A."/>
            <person name="Saw J.H."/>
            <person name="Jorgensen S.L."/>
            <person name="Zaremba-Niedzwiedzka K."/>
            <person name="Martijn J."/>
            <person name="Lind A.E."/>
            <person name="van Eijk R."/>
            <person name="Schleper C."/>
            <person name="Guy L."/>
            <person name="Ettema T.J."/>
        </authorList>
    </citation>
    <scope>NUCLEOTIDE SEQUENCE</scope>
</reference>
<comment type="caution">
    <text evidence="1">The sequence shown here is derived from an EMBL/GenBank/DDBJ whole genome shotgun (WGS) entry which is preliminary data.</text>
</comment>
<dbReference type="EMBL" id="LAZR01025257">
    <property type="protein sequence ID" value="KKL72490.1"/>
    <property type="molecule type" value="Genomic_DNA"/>
</dbReference>
<proteinExistence type="predicted"/>